<evidence type="ECO:0000256" key="1">
    <source>
        <dbReference type="ARBA" id="ARBA00023015"/>
    </source>
</evidence>
<dbReference type="InterPro" id="IPR011711">
    <property type="entry name" value="GntR_C"/>
</dbReference>
<accession>A0A0F9DE76</accession>
<dbReference type="SUPFAM" id="SSF48008">
    <property type="entry name" value="GntR ligand-binding domain-like"/>
    <property type="match status" value="1"/>
</dbReference>
<reference evidence="5" key="1">
    <citation type="journal article" date="2015" name="Nature">
        <title>Complex archaea that bridge the gap between prokaryotes and eukaryotes.</title>
        <authorList>
            <person name="Spang A."/>
            <person name="Saw J.H."/>
            <person name="Jorgensen S.L."/>
            <person name="Zaremba-Niedzwiedzka K."/>
            <person name="Martijn J."/>
            <person name="Lind A.E."/>
            <person name="van Eijk R."/>
            <person name="Schleper C."/>
            <person name="Guy L."/>
            <person name="Ettema T.J."/>
        </authorList>
    </citation>
    <scope>NUCLEOTIDE SEQUENCE</scope>
</reference>
<dbReference type="InterPro" id="IPR036390">
    <property type="entry name" value="WH_DNA-bd_sf"/>
</dbReference>
<comment type="caution">
    <text evidence="5">The sequence shown here is derived from an EMBL/GenBank/DDBJ whole genome shotgun (WGS) entry which is preliminary data.</text>
</comment>
<dbReference type="PANTHER" id="PTHR43537">
    <property type="entry name" value="TRANSCRIPTIONAL REGULATOR, GNTR FAMILY"/>
    <property type="match status" value="1"/>
</dbReference>
<dbReference type="Gene3D" id="1.10.10.10">
    <property type="entry name" value="Winged helix-like DNA-binding domain superfamily/Winged helix DNA-binding domain"/>
    <property type="match status" value="1"/>
</dbReference>
<dbReference type="SMART" id="SM00895">
    <property type="entry name" value="FCD"/>
    <property type="match status" value="1"/>
</dbReference>
<dbReference type="GO" id="GO:0003700">
    <property type="term" value="F:DNA-binding transcription factor activity"/>
    <property type="evidence" value="ECO:0007669"/>
    <property type="project" value="InterPro"/>
</dbReference>
<dbReference type="EMBL" id="LAZR01029311">
    <property type="protein sequence ID" value="KKL59959.1"/>
    <property type="molecule type" value="Genomic_DNA"/>
</dbReference>
<dbReference type="SUPFAM" id="SSF46785">
    <property type="entry name" value="Winged helix' DNA-binding domain"/>
    <property type="match status" value="1"/>
</dbReference>
<evidence type="ECO:0000256" key="2">
    <source>
        <dbReference type="ARBA" id="ARBA00023125"/>
    </source>
</evidence>
<feature type="domain" description="HTH gntR-type" evidence="4">
    <location>
        <begin position="15"/>
        <end position="83"/>
    </location>
</feature>
<evidence type="ECO:0000256" key="3">
    <source>
        <dbReference type="ARBA" id="ARBA00023163"/>
    </source>
</evidence>
<dbReference type="InterPro" id="IPR036388">
    <property type="entry name" value="WH-like_DNA-bd_sf"/>
</dbReference>
<dbReference type="PANTHER" id="PTHR43537:SF44">
    <property type="entry name" value="GNTR FAMILY REGULATORY PROTEIN"/>
    <property type="match status" value="1"/>
</dbReference>
<sequence length="251" mass="27165">MAGNLQATAPLVDGATLSDQVTEVLRHNVVNGIWSVGDVLPSETTLASDFDVSRTVIREAVSRLKAEGMLSSRQGRGAFVASDRPRQGFAIHEQDVESQRKLEQILELRMGLEIEAAAIAAARATPEARNEIQRAAADYDQSNKIGGPAVASGVSADLAFHRAVCEATGNSYYLGLFNYLVASLRETMLAGRLQALKRGGESRDAIQEHYDIATSIAQGDAEDARKRMRDHLQMSSARLLAQLKTEDGLDE</sequence>
<dbReference type="Pfam" id="PF07729">
    <property type="entry name" value="FCD"/>
    <property type="match status" value="1"/>
</dbReference>
<evidence type="ECO:0000313" key="5">
    <source>
        <dbReference type="EMBL" id="KKL59959.1"/>
    </source>
</evidence>
<dbReference type="Pfam" id="PF00392">
    <property type="entry name" value="GntR"/>
    <property type="match status" value="1"/>
</dbReference>
<dbReference type="InterPro" id="IPR008920">
    <property type="entry name" value="TF_FadR/GntR_C"/>
</dbReference>
<dbReference type="GO" id="GO:0003677">
    <property type="term" value="F:DNA binding"/>
    <property type="evidence" value="ECO:0007669"/>
    <property type="project" value="UniProtKB-KW"/>
</dbReference>
<dbReference type="PROSITE" id="PS50949">
    <property type="entry name" value="HTH_GNTR"/>
    <property type="match status" value="1"/>
</dbReference>
<organism evidence="5">
    <name type="scientific">marine sediment metagenome</name>
    <dbReference type="NCBI Taxonomy" id="412755"/>
    <lineage>
        <taxon>unclassified sequences</taxon>
        <taxon>metagenomes</taxon>
        <taxon>ecological metagenomes</taxon>
    </lineage>
</organism>
<dbReference type="CDD" id="cd07377">
    <property type="entry name" value="WHTH_GntR"/>
    <property type="match status" value="1"/>
</dbReference>
<keyword evidence="3" id="KW-0804">Transcription</keyword>
<dbReference type="InterPro" id="IPR000524">
    <property type="entry name" value="Tscrpt_reg_HTH_GntR"/>
</dbReference>
<dbReference type="SMART" id="SM00345">
    <property type="entry name" value="HTH_GNTR"/>
    <property type="match status" value="1"/>
</dbReference>
<gene>
    <name evidence="5" type="ORF">LCGC14_2210110</name>
</gene>
<evidence type="ECO:0000259" key="4">
    <source>
        <dbReference type="PROSITE" id="PS50949"/>
    </source>
</evidence>
<keyword evidence="1" id="KW-0805">Transcription regulation</keyword>
<dbReference type="PRINTS" id="PR00035">
    <property type="entry name" value="HTHGNTR"/>
</dbReference>
<name>A0A0F9DE76_9ZZZZ</name>
<protein>
    <recommendedName>
        <fullName evidence="4">HTH gntR-type domain-containing protein</fullName>
    </recommendedName>
</protein>
<proteinExistence type="predicted"/>
<dbReference type="Gene3D" id="1.20.120.530">
    <property type="entry name" value="GntR ligand-binding domain-like"/>
    <property type="match status" value="1"/>
</dbReference>
<dbReference type="AlphaFoldDB" id="A0A0F9DE76"/>
<keyword evidence="2" id="KW-0238">DNA-binding</keyword>